<evidence type="ECO:0000259" key="8">
    <source>
        <dbReference type="PROSITE" id="PS50262"/>
    </source>
</evidence>
<feature type="domain" description="G-protein coupled receptors family 1 profile" evidence="8">
    <location>
        <begin position="17"/>
        <end position="244"/>
    </location>
</feature>
<dbReference type="Gene3D" id="1.20.1070.10">
    <property type="entry name" value="Rhodopsin 7-helix transmembrane proteins"/>
    <property type="match status" value="1"/>
</dbReference>
<evidence type="ECO:0000256" key="2">
    <source>
        <dbReference type="ARBA" id="ARBA00022475"/>
    </source>
</evidence>
<evidence type="ECO:0000256" key="7">
    <source>
        <dbReference type="SAM" id="Phobius"/>
    </source>
</evidence>
<dbReference type="GO" id="GO:0032870">
    <property type="term" value="P:cellular response to hormone stimulus"/>
    <property type="evidence" value="ECO:0007669"/>
    <property type="project" value="TreeGrafter"/>
</dbReference>
<dbReference type="OrthoDB" id="6401205at2759"/>
<dbReference type="GO" id="GO:0005886">
    <property type="term" value="C:plasma membrane"/>
    <property type="evidence" value="ECO:0007669"/>
    <property type="project" value="UniProtKB-SubCell"/>
</dbReference>
<dbReference type="EMBL" id="VIIS01001400">
    <property type="protein sequence ID" value="KAF0298954.1"/>
    <property type="molecule type" value="Genomic_DNA"/>
</dbReference>
<reference evidence="9 10" key="1">
    <citation type="submission" date="2019-07" db="EMBL/GenBank/DDBJ databases">
        <title>Draft genome assembly of a fouling barnacle, Amphibalanus amphitrite (Darwin, 1854): The first reference genome for Thecostraca.</title>
        <authorList>
            <person name="Kim W."/>
        </authorList>
    </citation>
    <scope>NUCLEOTIDE SEQUENCE [LARGE SCALE GENOMIC DNA]</scope>
    <source>
        <strain evidence="9">SNU_AA5</strain>
        <tissue evidence="9">Soma without cirri and trophi</tissue>
    </source>
</reference>
<dbReference type="PANTHER" id="PTHR24241:SF76">
    <property type="entry name" value="NEUROPEPTIDE SIFAMIDE RECEPTOR"/>
    <property type="match status" value="1"/>
</dbReference>
<evidence type="ECO:0000313" key="9">
    <source>
        <dbReference type="EMBL" id="KAF0298954.1"/>
    </source>
</evidence>
<organism evidence="9 10">
    <name type="scientific">Amphibalanus amphitrite</name>
    <name type="common">Striped barnacle</name>
    <name type="synonym">Balanus amphitrite</name>
    <dbReference type="NCBI Taxonomy" id="1232801"/>
    <lineage>
        <taxon>Eukaryota</taxon>
        <taxon>Metazoa</taxon>
        <taxon>Ecdysozoa</taxon>
        <taxon>Arthropoda</taxon>
        <taxon>Crustacea</taxon>
        <taxon>Multicrustacea</taxon>
        <taxon>Cirripedia</taxon>
        <taxon>Thoracica</taxon>
        <taxon>Thoracicalcarea</taxon>
        <taxon>Balanomorpha</taxon>
        <taxon>Balanoidea</taxon>
        <taxon>Balanidae</taxon>
        <taxon>Amphibalaninae</taxon>
        <taxon>Amphibalanus</taxon>
    </lineage>
</organism>
<feature type="transmembrane region" description="Helical" evidence="7">
    <location>
        <begin position="236"/>
        <end position="256"/>
    </location>
</feature>
<feature type="transmembrane region" description="Helical" evidence="7">
    <location>
        <begin position="6"/>
        <end position="27"/>
    </location>
</feature>
<sequence length="346" mass="38712">MLYYWVKTLVGAALAANFSFPLITVMVNEHLWEEPMAVLAANMALVSTGMGLSIMLIGLYDVVRIQSVTLCRGMQYSGMGLGVAFKASQMCVAVDQYVAVMYPLQHYSIMVQSRPLLFAVTWLTCVVHIVIGFIAHLLDLETFAERSERLGSNTTYVGCRWESALSYYSSVFVEVEMVVFSLITASLLLHTGVVGHRIKARLMRETRDIRRNNTSSGEDRDSNKTFLDNYRAFKKILVVLSLTVSLDVVAPILRISSHWYPQPMVNGFLHQVRLLAFISEGWAYGLLNTKLRAAYRKMLCCKPSHINDLDNTISLGRQEVVPAVSVPEIPELQSVASVEAGHLQHM</sequence>
<accession>A0A6A4W5B7</accession>
<comment type="subcellular location">
    <subcellularLocation>
        <location evidence="1">Cell membrane</location>
        <topology evidence="1">Multi-pass membrane protein</topology>
    </subcellularLocation>
</comment>
<evidence type="ECO:0000256" key="6">
    <source>
        <dbReference type="ARBA" id="ARBA00023170"/>
    </source>
</evidence>
<dbReference type="SUPFAM" id="SSF81321">
    <property type="entry name" value="Family A G protein-coupled receptor-like"/>
    <property type="match status" value="1"/>
</dbReference>
<evidence type="ECO:0000313" key="10">
    <source>
        <dbReference type="Proteomes" id="UP000440578"/>
    </source>
</evidence>
<keyword evidence="6" id="KW-0675">Receptor</keyword>
<keyword evidence="10" id="KW-1185">Reference proteome</keyword>
<proteinExistence type="predicted"/>
<keyword evidence="4 7" id="KW-1133">Transmembrane helix</keyword>
<dbReference type="InterPro" id="IPR017452">
    <property type="entry name" value="GPCR_Rhodpsn_7TM"/>
</dbReference>
<protein>
    <recommendedName>
        <fullName evidence="8">G-protein coupled receptors family 1 profile domain-containing protein</fullName>
    </recommendedName>
</protein>
<feature type="transmembrane region" description="Helical" evidence="7">
    <location>
        <begin position="39"/>
        <end position="60"/>
    </location>
</feature>
<dbReference type="PANTHER" id="PTHR24241">
    <property type="entry name" value="NEUROPEPTIDE RECEPTOR-RELATED G-PROTEIN COUPLED RECEPTOR"/>
    <property type="match status" value="1"/>
</dbReference>
<evidence type="ECO:0000256" key="1">
    <source>
        <dbReference type="ARBA" id="ARBA00004651"/>
    </source>
</evidence>
<dbReference type="GO" id="GO:0042277">
    <property type="term" value="F:peptide binding"/>
    <property type="evidence" value="ECO:0007669"/>
    <property type="project" value="TreeGrafter"/>
</dbReference>
<dbReference type="AlphaFoldDB" id="A0A6A4W5B7"/>
<feature type="transmembrane region" description="Helical" evidence="7">
    <location>
        <begin position="268"/>
        <end position="287"/>
    </location>
</feature>
<comment type="caution">
    <text evidence="9">The sequence shown here is derived from an EMBL/GenBank/DDBJ whole genome shotgun (WGS) entry which is preliminary data.</text>
</comment>
<feature type="transmembrane region" description="Helical" evidence="7">
    <location>
        <begin position="177"/>
        <end position="195"/>
    </location>
</feature>
<keyword evidence="2" id="KW-1003">Cell membrane</keyword>
<keyword evidence="5 7" id="KW-0472">Membrane</keyword>
<evidence type="ECO:0000256" key="4">
    <source>
        <dbReference type="ARBA" id="ARBA00022989"/>
    </source>
</evidence>
<dbReference type="GO" id="GO:0004930">
    <property type="term" value="F:G protein-coupled receptor activity"/>
    <property type="evidence" value="ECO:0007669"/>
    <property type="project" value="TreeGrafter"/>
</dbReference>
<evidence type="ECO:0000256" key="3">
    <source>
        <dbReference type="ARBA" id="ARBA00022692"/>
    </source>
</evidence>
<dbReference type="Proteomes" id="UP000440578">
    <property type="component" value="Unassembled WGS sequence"/>
</dbReference>
<feature type="transmembrane region" description="Helical" evidence="7">
    <location>
        <begin position="116"/>
        <end position="138"/>
    </location>
</feature>
<name>A0A6A4W5B7_AMPAM</name>
<evidence type="ECO:0000256" key="5">
    <source>
        <dbReference type="ARBA" id="ARBA00023136"/>
    </source>
</evidence>
<gene>
    <name evidence="9" type="ORF">FJT64_003725</name>
</gene>
<keyword evidence="3 7" id="KW-0812">Transmembrane</keyword>
<dbReference type="PROSITE" id="PS50262">
    <property type="entry name" value="G_PROTEIN_RECEP_F1_2"/>
    <property type="match status" value="1"/>
</dbReference>